<feature type="transmembrane region" description="Helical" evidence="1">
    <location>
        <begin position="100"/>
        <end position="122"/>
    </location>
</feature>
<gene>
    <name evidence="2" type="ORF">GCM10022255_078660</name>
</gene>
<feature type="transmembrane region" description="Helical" evidence="1">
    <location>
        <begin position="41"/>
        <end position="62"/>
    </location>
</feature>
<organism evidence="2 3">
    <name type="scientific">Dactylosporangium darangshiense</name>
    <dbReference type="NCBI Taxonomy" id="579108"/>
    <lineage>
        <taxon>Bacteria</taxon>
        <taxon>Bacillati</taxon>
        <taxon>Actinomycetota</taxon>
        <taxon>Actinomycetes</taxon>
        <taxon>Micromonosporales</taxon>
        <taxon>Micromonosporaceae</taxon>
        <taxon>Dactylosporangium</taxon>
    </lineage>
</organism>
<reference evidence="3" key="1">
    <citation type="journal article" date="2019" name="Int. J. Syst. Evol. Microbiol.">
        <title>The Global Catalogue of Microorganisms (GCM) 10K type strain sequencing project: providing services to taxonomists for standard genome sequencing and annotation.</title>
        <authorList>
            <consortium name="The Broad Institute Genomics Platform"/>
            <consortium name="The Broad Institute Genome Sequencing Center for Infectious Disease"/>
            <person name="Wu L."/>
            <person name="Ma J."/>
        </authorList>
    </citation>
    <scope>NUCLEOTIDE SEQUENCE [LARGE SCALE GENOMIC DNA]</scope>
    <source>
        <strain evidence="3">JCM 17441</strain>
    </source>
</reference>
<keyword evidence="1" id="KW-1133">Transmembrane helix</keyword>
<dbReference type="Proteomes" id="UP001500620">
    <property type="component" value="Unassembled WGS sequence"/>
</dbReference>
<evidence type="ECO:0000256" key="1">
    <source>
        <dbReference type="SAM" id="Phobius"/>
    </source>
</evidence>
<proteinExistence type="predicted"/>
<dbReference type="PANTHER" id="PTHR34989">
    <property type="entry name" value="PROTEIN HDED"/>
    <property type="match status" value="1"/>
</dbReference>
<feature type="transmembrane region" description="Helical" evidence="1">
    <location>
        <begin position="74"/>
        <end position="94"/>
    </location>
</feature>
<feature type="transmembrane region" description="Helical" evidence="1">
    <location>
        <begin position="12"/>
        <end position="35"/>
    </location>
</feature>
<evidence type="ECO:0000313" key="3">
    <source>
        <dbReference type="Proteomes" id="UP001500620"/>
    </source>
</evidence>
<keyword evidence="3" id="KW-1185">Reference proteome</keyword>
<dbReference type="InterPro" id="IPR005325">
    <property type="entry name" value="DUF308_memb"/>
</dbReference>
<feature type="transmembrane region" description="Helical" evidence="1">
    <location>
        <begin position="129"/>
        <end position="148"/>
    </location>
</feature>
<keyword evidence="1" id="KW-0812">Transmembrane</keyword>
<name>A0ABP8DLB5_9ACTN</name>
<evidence type="ECO:0008006" key="4">
    <source>
        <dbReference type="Google" id="ProtNLM"/>
    </source>
</evidence>
<evidence type="ECO:0000313" key="2">
    <source>
        <dbReference type="EMBL" id="GAA4258342.1"/>
    </source>
</evidence>
<feature type="transmembrane region" description="Helical" evidence="1">
    <location>
        <begin position="154"/>
        <end position="176"/>
    </location>
</feature>
<keyword evidence="1" id="KW-0472">Membrane</keyword>
<sequence length="187" mass="19158">MTTTASKPATTATVPFWPLLAIGVVTAVFGIAVLVQPDATLRLLGLLAGIWIAGLGVMRLVSAFNKAQGLTQQVIDGALGLILLVVGATCMVNTARGVMALSVIIGLAWLLSGIAELLLGLMARGRARLGLFALAAASIVVGLLFLAWPGLSLHALVLLTGITALVLGTAEVVVALQSRHSQVVPRP</sequence>
<accession>A0ABP8DLB5</accession>
<dbReference type="InterPro" id="IPR052712">
    <property type="entry name" value="Acid_resist_chaperone_HdeD"/>
</dbReference>
<dbReference type="RefSeq" id="WP_345135266.1">
    <property type="nucleotide sequence ID" value="NZ_BAABAT010000030.1"/>
</dbReference>
<comment type="caution">
    <text evidence="2">The sequence shown here is derived from an EMBL/GenBank/DDBJ whole genome shotgun (WGS) entry which is preliminary data.</text>
</comment>
<dbReference type="EMBL" id="BAABAT010000030">
    <property type="protein sequence ID" value="GAA4258342.1"/>
    <property type="molecule type" value="Genomic_DNA"/>
</dbReference>
<protein>
    <recommendedName>
        <fullName evidence="4">Integral membrane protein</fullName>
    </recommendedName>
</protein>
<dbReference type="Pfam" id="PF03729">
    <property type="entry name" value="DUF308"/>
    <property type="match status" value="2"/>
</dbReference>
<dbReference type="PANTHER" id="PTHR34989:SF1">
    <property type="entry name" value="PROTEIN HDED"/>
    <property type="match status" value="1"/>
</dbReference>